<sequence>MGGTESEGDPGRTGHPESGGGARGGVQTDTAPPHPRQLWRDALAWAAAGLFAGALVLCLFGLARHLGLFGTELVGDIPESALTYWILLALVAVAGLVLPHTSLTVLEDEQDQGDATDAPAVSSAPDTPSTSVAPEAQGATHSFPRAHTVLLSVSSGILVFLVVWLFPRYPLSPTSGRVASSETEVLLWACLVALFLGGFLSLAAQRPPRRPFVSFASLPSFTAAALAVVVAATALGSVTHPKVVHTVAADDPGDPPPVPAGVSATGWTWAPPPGTSVSRVAAGPRGPILLLDDGFVALDGATGSELWTYRELHATELETRLFEGAALLTRSTGNGAATGVLLDPATGEITSERPQLEGLQTYTPTASLHDYLSDDGTEGIEARSREPGLTGPADPLWSFVPQEADLFCEFQPRARPTTDPDTGDGLVVVAYACVDPGEFEEKTLETLEPQPIRGDYHGILAHGGSVDSLVATVAVLDLSTGEEVWRRDDPVLHSQHRIDLKSGRRALATEGEVPALELWSDYELFLLDPRTGEPQGHPEEARDRRGRFGPAVDRVLRADTGGAVLLMRGDYHGSGSPREVLTTDPDGKVTARVTIDESELDQSHLNQAVALEDTLLIPYMDEDTRLMSVYAAPLAAGDFGGEWLEVGSLLESGFRREHRLTAVPGAVVSYNPADIAEIHGLVP</sequence>
<keyword evidence="4" id="KW-1185">Reference proteome</keyword>
<name>A0A840W8P6_9ACTN</name>
<dbReference type="SUPFAM" id="SSF50998">
    <property type="entry name" value="Quinoprotein alcohol dehydrogenase-like"/>
    <property type="match status" value="1"/>
</dbReference>
<feature type="transmembrane region" description="Helical" evidence="2">
    <location>
        <begin position="186"/>
        <end position="204"/>
    </location>
</feature>
<feature type="region of interest" description="Disordered" evidence="1">
    <location>
        <begin position="1"/>
        <end position="35"/>
    </location>
</feature>
<protein>
    <submittedName>
        <fullName evidence="3">Outer membrane protein assembly factor BamB</fullName>
    </submittedName>
</protein>
<dbReference type="RefSeq" id="WP_184361533.1">
    <property type="nucleotide sequence ID" value="NZ_BAAAKM010000010.1"/>
</dbReference>
<dbReference type="Proteomes" id="UP000579647">
    <property type="component" value="Unassembled WGS sequence"/>
</dbReference>
<dbReference type="AlphaFoldDB" id="A0A840W8P6"/>
<gene>
    <name evidence="3" type="ORF">HNR07_000568</name>
</gene>
<feature type="transmembrane region" description="Helical" evidence="2">
    <location>
        <begin position="148"/>
        <end position="166"/>
    </location>
</feature>
<dbReference type="InterPro" id="IPR015943">
    <property type="entry name" value="WD40/YVTN_repeat-like_dom_sf"/>
</dbReference>
<evidence type="ECO:0000256" key="2">
    <source>
        <dbReference type="SAM" id="Phobius"/>
    </source>
</evidence>
<comment type="caution">
    <text evidence="3">The sequence shown here is derived from an EMBL/GenBank/DDBJ whole genome shotgun (WGS) entry which is preliminary data.</text>
</comment>
<feature type="transmembrane region" description="Helical" evidence="2">
    <location>
        <begin position="216"/>
        <end position="236"/>
    </location>
</feature>
<keyword evidence="2" id="KW-0812">Transmembrane</keyword>
<keyword evidence="2" id="KW-1133">Transmembrane helix</keyword>
<feature type="region of interest" description="Disordered" evidence="1">
    <location>
        <begin position="109"/>
        <end position="137"/>
    </location>
</feature>
<feature type="transmembrane region" description="Helical" evidence="2">
    <location>
        <begin position="82"/>
        <end position="98"/>
    </location>
</feature>
<keyword evidence="2" id="KW-0472">Membrane</keyword>
<dbReference type="InterPro" id="IPR011047">
    <property type="entry name" value="Quinoprotein_ADH-like_sf"/>
</dbReference>
<evidence type="ECO:0000313" key="4">
    <source>
        <dbReference type="Proteomes" id="UP000579647"/>
    </source>
</evidence>
<accession>A0A840W8P6</accession>
<reference evidence="3 4" key="1">
    <citation type="submission" date="2020-08" db="EMBL/GenBank/DDBJ databases">
        <title>Sequencing the genomes of 1000 actinobacteria strains.</title>
        <authorList>
            <person name="Klenk H.-P."/>
        </authorList>
    </citation>
    <scope>NUCLEOTIDE SEQUENCE [LARGE SCALE GENOMIC DNA]</scope>
    <source>
        <strain evidence="3 4">DSM 44598</strain>
    </source>
</reference>
<proteinExistence type="predicted"/>
<evidence type="ECO:0000313" key="3">
    <source>
        <dbReference type="EMBL" id="MBB5489431.1"/>
    </source>
</evidence>
<dbReference type="Gene3D" id="2.130.10.10">
    <property type="entry name" value="YVTN repeat-like/Quinoprotein amine dehydrogenase"/>
    <property type="match status" value="1"/>
</dbReference>
<evidence type="ECO:0000256" key="1">
    <source>
        <dbReference type="SAM" id="MobiDB-lite"/>
    </source>
</evidence>
<feature type="transmembrane region" description="Helical" evidence="2">
    <location>
        <begin position="42"/>
        <end position="62"/>
    </location>
</feature>
<organism evidence="3 4">
    <name type="scientific">Nocardiopsis metallicus</name>
    <dbReference type="NCBI Taxonomy" id="179819"/>
    <lineage>
        <taxon>Bacteria</taxon>
        <taxon>Bacillati</taxon>
        <taxon>Actinomycetota</taxon>
        <taxon>Actinomycetes</taxon>
        <taxon>Streptosporangiales</taxon>
        <taxon>Nocardiopsidaceae</taxon>
        <taxon>Nocardiopsis</taxon>
    </lineage>
</organism>
<dbReference type="EMBL" id="JACHDO010000001">
    <property type="protein sequence ID" value="MBB5489431.1"/>
    <property type="molecule type" value="Genomic_DNA"/>
</dbReference>